<comment type="caution">
    <text evidence="2">The sequence shown here is derived from an EMBL/GenBank/DDBJ whole genome shotgun (WGS) entry which is preliminary data.</text>
</comment>
<feature type="region of interest" description="Disordered" evidence="1">
    <location>
        <begin position="276"/>
        <end position="306"/>
    </location>
</feature>
<feature type="compositionally biased region" description="Polar residues" evidence="1">
    <location>
        <begin position="201"/>
        <end position="210"/>
    </location>
</feature>
<evidence type="ECO:0000256" key="1">
    <source>
        <dbReference type="SAM" id="MobiDB-lite"/>
    </source>
</evidence>
<feature type="region of interest" description="Disordered" evidence="1">
    <location>
        <begin position="192"/>
        <end position="249"/>
    </location>
</feature>
<reference evidence="2 3" key="1">
    <citation type="journal article" date="2019" name="Mol. Ecol. Resour.">
        <title>Improving Illumina assemblies with Hi-C and long reads: an example with the North African dromedary.</title>
        <authorList>
            <person name="Elbers J.P."/>
            <person name="Rogers M.F."/>
            <person name="Perelman P.L."/>
            <person name="Proskuryakova A.A."/>
            <person name="Serdyukova N.A."/>
            <person name="Johnson W.E."/>
            <person name="Horin P."/>
            <person name="Corander J."/>
            <person name="Murphy D."/>
            <person name="Burger P.A."/>
        </authorList>
    </citation>
    <scope>NUCLEOTIDE SEQUENCE [LARGE SCALE GENOMIC DNA]</scope>
    <source>
        <strain evidence="2">Drom800</strain>
        <tissue evidence="2">Blood</tissue>
    </source>
</reference>
<keyword evidence="3" id="KW-1185">Reference proteome</keyword>
<accession>A0A5N4DUP0</accession>
<evidence type="ECO:0000313" key="3">
    <source>
        <dbReference type="Proteomes" id="UP000299084"/>
    </source>
</evidence>
<name>A0A5N4DUP0_CAMDR</name>
<sequence length="306" mass="32217">MDSIQVLLQLSKAPLLGSPLFSTLADHSPCTRPSHAHQLFKLTPMGSSLPSPTSNCSLNSSRTCSQALAPSLGQAHLPPSSITSVLLLQDLQDLQRSTGALQAPQVQLLPAQPATRGDGGLPLARRLSLSPALSSCLFPFPSPPAKLSPLLPSDSGKVTDGSGDPGVCVMPISNWTKLRPEQSLSSLRQATYPARPGYCNSPASHPSTDTPTPPERSLWLHLRTSPNPESTNPHVPDKTGGQSFTRKERRGRATLWVRVDAASDCEPDVAMAETEPLHVPGEPSPTAAGKTTMPCGIHHASPSGNG</sequence>
<proteinExistence type="predicted"/>
<feature type="compositionally biased region" description="Polar residues" evidence="1">
    <location>
        <begin position="224"/>
        <end position="233"/>
    </location>
</feature>
<dbReference type="AlphaFoldDB" id="A0A5N4DUP0"/>
<gene>
    <name evidence="2" type="ORF">Cadr_000012156</name>
</gene>
<evidence type="ECO:0000313" key="2">
    <source>
        <dbReference type="EMBL" id="KAB1274861.1"/>
    </source>
</evidence>
<dbReference type="Proteomes" id="UP000299084">
    <property type="component" value="Unassembled WGS sequence"/>
</dbReference>
<protein>
    <submittedName>
        <fullName evidence="2">Uncharacterized protein</fullName>
    </submittedName>
</protein>
<organism evidence="2 3">
    <name type="scientific">Camelus dromedarius</name>
    <name type="common">Dromedary</name>
    <name type="synonym">Arabian camel</name>
    <dbReference type="NCBI Taxonomy" id="9838"/>
    <lineage>
        <taxon>Eukaryota</taxon>
        <taxon>Metazoa</taxon>
        <taxon>Chordata</taxon>
        <taxon>Craniata</taxon>
        <taxon>Vertebrata</taxon>
        <taxon>Euteleostomi</taxon>
        <taxon>Mammalia</taxon>
        <taxon>Eutheria</taxon>
        <taxon>Laurasiatheria</taxon>
        <taxon>Artiodactyla</taxon>
        <taxon>Tylopoda</taxon>
        <taxon>Camelidae</taxon>
        <taxon>Camelus</taxon>
    </lineage>
</organism>
<dbReference type="EMBL" id="JWIN03000009">
    <property type="protein sequence ID" value="KAB1274861.1"/>
    <property type="molecule type" value="Genomic_DNA"/>
</dbReference>